<dbReference type="Gene3D" id="2.30.30.40">
    <property type="entry name" value="SH3 Domains"/>
    <property type="match status" value="1"/>
</dbReference>
<evidence type="ECO:0000256" key="1">
    <source>
        <dbReference type="PROSITE-ProRule" id="PRU00339"/>
    </source>
</evidence>
<dbReference type="Pfam" id="PF13584">
    <property type="entry name" value="BatD"/>
    <property type="match status" value="2"/>
</dbReference>
<feature type="chain" id="PRO_5047112641" evidence="3">
    <location>
        <begin position="21"/>
        <end position="916"/>
    </location>
</feature>
<proteinExistence type="predicted"/>
<name>A0ABX5Y1A2_9BACT</name>
<evidence type="ECO:0000256" key="2">
    <source>
        <dbReference type="SAM" id="Phobius"/>
    </source>
</evidence>
<dbReference type="SUPFAM" id="SSF48452">
    <property type="entry name" value="TPR-like"/>
    <property type="match status" value="1"/>
</dbReference>
<accession>A0ABX5Y1A2</accession>
<keyword evidence="2" id="KW-0812">Transmembrane</keyword>
<feature type="transmembrane region" description="Helical" evidence="2">
    <location>
        <begin position="489"/>
        <end position="507"/>
    </location>
</feature>
<dbReference type="RefSeq" id="WP_145216153.1">
    <property type="nucleotide sequence ID" value="NZ_CP036432.1"/>
</dbReference>
<keyword evidence="3" id="KW-0732">Signal</keyword>
<dbReference type="PROSITE" id="PS50005">
    <property type="entry name" value="TPR"/>
    <property type="match status" value="1"/>
</dbReference>
<keyword evidence="1" id="KW-0802">TPR repeat</keyword>
<dbReference type="SMART" id="SM00028">
    <property type="entry name" value="TPR"/>
    <property type="match status" value="1"/>
</dbReference>
<dbReference type="Pfam" id="PF13414">
    <property type="entry name" value="TPR_11"/>
    <property type="match status" value="1"/>
</dbReference>
<dbReference type="PANTHER" id="PTHR40940:SF2">
    <property type="entry name" value="BATD"/>
    <property type="match status" value="1"/>
</dbReference>
<feature type="transmembrane region" description="Helical" evidence="2">
    <location>
        <begin position="786"/>
        <end position="809"/>
    </location>
</feature>
<protein>
    <submittedName>
        <fullName evidence="4">Tetratricopeptide repeat protein</fullName>
    </submittedName>
</protein>
<dbReference type="EMBL" id="CP036432">
    <property type="protein sequence ID" value="QDV85854.1"/>
    <property type="molecule type" value="Genomic_DNA"/>
</dbReference>
<reference evidence="4 5" key="1">
    <citation type="submission" date="2019-02" db="EMBL/GenBank/DDBJ databases">
        <title>Deep-cultivation of Planctomycetes and their phenomic and genomic characterization uncovers novel biology.</title>
        <authorList>
            <person name="Wiegand S."/>
            <person name="Jogler M."/>
            <person name="Boedeker C."/>
            <person name="Pinto D."/>
            <person name="Vollmers J."/>
            <person name="Rivas-Marin E."/>
            <person name="Kohn T."/>
            <person name="Peeters S.H."/>
            <person name="Heuer A."/>
            <person name="Rast P."/>
            <person name="Oberbeckmann S."/>
            <person name="Bunk B."/>
            <person name="Jeske O."/>
            <person name="Meyerdierks A."/>
            <person name="Storesund J.E."/>
            <person name="Kallscheuer N."/>
            <person name="Luecker S."/>
            <person name="Lage O.M."/>
            <person name="Pohl T."/>
            <person name="Merkel B.J."/>
            <person name="Hornburger P."/>
            <person name="Mueller R.-W."/>
            <person name="Bruemmer F."/>
            <person name="Labrenz M."/>
            <person name="Spormann A.M."/>
            <person name="Op den Camp H."/>
            <person name="Overmann J."/>
            <person name="Amann R."/>
            <person name="Jetten M.S.M."/>
            <person name="Mascher T."/>
            <person name="Medema M.H."/>
            <person name="Devos D.P."/>
            <person name="Kaster A.-K."/>
            <person name="Ovreas L."/>
            <person name="Rohde M."/>
            <person name="Galperin M.Y."/>
            <person name="Jogler C."/>
        </authorList>
    </citation>
    <scope>NUCLEOTIDE SEQUENCE [LARGE SCALE GENOMIC DNA]</scope>
    <source>
        <strain evidence="4 5">TBK1r</strain>
    </source>
</reference>
<dbReference type="InterPro" id="IPR011990">
    <property type="entry name" value="TPR-like_helical_dom_sf"/>
</dbReference>
<keyword evidence="2" id="KW-0472">Membrane</keyword>
<feature type="signal peptide" evidence="3">
    <location>
        <begin position="1"/>
        <end position="20"/>
    </location>
</feature>
<dbReference type="PANTHER" id="PTHR40940">
    <property type="entry name" value="PROTEIN BATD-RELATED"/>
    <property type="match status" value="1"/>
</dbReference>
<dbReference type="Gene3D" id="1.25.40.10">
    <property type="entry name" value="Tetratricopeptide repeat domain"/>
    <property type="match status" value="1"/>
</dbReference>
<keyword evidence="2" id="KW-1133">Transmembrane helix</keyword>
<keyword evidence="5" id="KW-1185">Reference proteome</keyword>
<dbReference type="Proteomes" id="UP000318081">
    <property type="component" value="Chromosome"/>
</dbReference>
<dbReference type="InterPro" id="IPR025738">
    <property type="entry name" value="BatD"/>
</dbReference>
<evidence type="ECO:0000256" key="3">
    <source>
        <dbReference type="SAM" id="SignalP"/>
    </source>
</evidence>
<organism evidence="4 5">
    <name type="scientific">Stieleria magnilauensis</name>
    <dbReference type="NCBI Taxonomy" id="2527963"/>
    <lineage>
        <taxon>Bacteria</taxon>
        <taxon>Pseudomonadati</taxon>
        <taxon>Planctomycetota</taxon>
        <taxon>Planctomycetia</taxon>
        <taxon>Pirellulales</taxon>
        <taxon>Pirellulaceae</taxon>
        <taxon>Stieleria</taxon>
    </lineage>
</organism>
<gene>
    <name evidence="4" type="ORF">TBK1r_48700</name>
</gene>
<feature type="transmembrane region" description="Helical" evidence="2">
    <location>
        <begin position="821"/>
        <end position="841"/>
    </location>
</feature>
<feature type="repeat" description="TPR" evidence="1">
    <location>
        <begin position="719"/>
        <end position="752"/>
    </location>
</feature>
<dbReference type="InterPro" id="IPR019734">
    <property type="entry name" value="TPR_rpt"/>
</dbReference>
<evidence type="ECO:0000313" key="4">
    <source>
        <dbReference type="EMBL" id="QDV85854.1"/>
    </source>
</evidence>
<sequence>MKNFITTITLAALLTASVSAANIDARLSTREAYVGSPVTLQVTVSDATDYEQPALPAIDGCDVRSAGSPSQSSQITIINGRRRDSRSVTMQYLITPRREGTFTVPSMSLNVDGKTVTTNAMRFVATKSDTGDLMFVEIAGGKENVFVGQPIDLKLKIWIKPFRDVKTGQTLSEGEMWNMISDSTSWGGFTARMKEMAANNQRPGGQEVLRDDGNSGQRVYYLYEINATVYPKRAGKIDASDVQIVVDYPTALGRSRSPFGSMFGDDMFGGNSMKSRMMNDDFFGSSFGNRMAVVASRPIVGEVSVDATEVRPVPSEGRPANYRGAVGRYRIVTQATPTTVDAGDPITLNIGIAGTGPMELVQAPPLYEQSDLTKNFKVADESLAGFVKDDTKVFSTSIRPRHEGITEIPPIRFSFFDPETETFQTVTSDPIAVTVNKSETLALDAIVGNARNATPGSAGPLANANLPDFTNQGGKNVLMSHTPRGESNWWWGFVILPPMVWIGVVIAKYRDLIVGRILSFRSPKARCLAAIKRAKSGEEIAQAIALFMLRRGRTRTSWHSRSDDAQTLSINAVGVLRVAGIYDVANEAESFLAKCTTGDAQSLEDWAIKATAMVETIDTALANKKTRIKTRKRSVAKVALHRSLGLVIATAVVMSVGGASASEPLTLSQPQQESLLEEASQAYNQGVSAAQTDSAEAKELLATATSKYQLLVDSGIKNADLFTNLGNAYLQAGKLGHAIANYEKAICLDSGNAHATNNLAFANEKVVGVQALTNSATSVRALNNRVTALVGASVITWTLGLSSIFFWGLLIVRVVHQSFPVWKWAAVPFALLLISLGSFALTQSNPQMPWNAVVLVDHMSLHAGDGEQFDEVVSVDAAQGHRVEVLTHRGVWAQICTTDGHRGWVHDREIEVVKAV</sequence>
<evidence type="ECO:0000313" key="5">
    <source>
        <dbReference type="Proteomes" id="UP000318081"/>
    </source>
</evidence>